<evidence type="ECO:0000256" key="7">
    <source>
        <dbReference type="ARBA" id="ARBA00023160"/>
    </source>
</evidence>
<organism evidence="10 11">
    <name type="scientific">Nephila pilipes</name>
    <name type="common">Giant wood spider</name>
    <name type="synonym">Nephila maculata</name>
    <dbReference type="NCBI Taxonomy" id="299642"/>
    <lineage>
        <taxon>Eukaryota</taxon>
        <taxon>Metazoa</taxon>
        <taxon>Ecdysozoa</taxon>
        <taxon>Arthropoda</taxon>
        <taxon>Chelicerata</taxon>
        <taxon>Arachnida</taxon>
        <taxon>Araneae</taxon>
        <taxon>Araneomorphae</taxon>
        <taxon>Entelegynae</taxon>
        <taxon>Araneoidea</taxon>
        <taxon>Nephilidae</taxon>
        <taxon>Nephila</taxon>
    </lineage>
</organism>
<keyword evidence="4" id="KW-0521">NADP</keyword>
<evidence type="ECO:0000256" key="2">
    <source>
        <dbReference type="ARBA" id="ARBA00022516"/>
    </source>
</evidence>
<evidence type="ECO:0000256" key="3">
    <source>
        <dbReference type="ARBA" id="ARBA00022832"/>
    </source>
</evidence>
<dbReference type="GO" id="GO:0004312">
    <property type="term" value="F:fatty acid synthase activity"/>
    <property type="evidence" value="ECO:0007669"/>
    <property type="project" value="TreeGrafter"/>
</dbReference>
<evidence type="ECO:0000256" key="5">
    <source>
        <dbReference type="ARBA" id="ARBA00023002"/>
    </source>
</evidence>
<dbReference type="SUPFAM" id="SSF51735">
    <property type="entry name" value="NAD(P)-binding Rossmann-fold domains"/>
    <property type="match status" value="1"/>
</dbReference>
<accession>A0A8X6QYB0</accession>
<keyword evidence="11" id="KW-1185">Reference proteome</keyword>
<keyword evidence="8" id="KW-0511">Multifunctional enzyme</keyword>
<evidence type="ECO:0000256" key="6">
    <source>
        <dbReference type="ARBA" id="ARBA00023098"/>
    </source>
</evidence>
<dbReference type="AlphaFoldDB" id="A0A8X6QYB0"/>
<dbReference type="InterPro" id="IPR013968">
    <property type="entry name" value="PKS_KR"/>
</dbReference>
<evidence type="ECO:0000259" key="9">
    <source>
        <dbReference type="Pfam" id="PF08659"/>
    </source>
</evidence>
<evidence type="ECO:0000256" key="1">
    <source>
        <dbReference type="ARBA" id="ARBA00022450"/>
    </source>
</evidence>
<evidence type="ECO:0000313" key="11">
    <source>
        <dbReference type="Proteomes" id="UP000887013"/>
    </source>
</evidence>
<dbReference type="OrthoDB" id="329835at2759"/>
<evidence type="ECO:0000313" key="10">
    <source>
        <dbReference type="EMBL" id="GFU50966.1"/>
    </source>
</evidence>
<dbReference type="GO" id="GO:0016491">
    <property type="term" value="F:oxidoreductase activity"/>
    <property type="evidence" value="ECO:0007669"/>
    <property type="project" value="UniProtKB-KW"/>
</dbReference>
<gene>
    <name evidence="10" type="primary">FASN</name>
    <name evidence="10" type="ORF">NPIL_458591</name>
</gene>
<sequence>MDCQTAEAYEEVCGPKADATLHLDDLSRKLCPHLDYFVCFSSISCGRGNAGQSNYGFANSVMERICEERRSAGLHGTFDEHQTLFTSNSTIGLTFRIPIMRMGKY</sequence>
<dbReference type="EMBL" id="BMAW01038079">
    <property type="protein sequence ID" value="GFU50966.1"/>
    <property type="molecule type" value="Genomic_DNA"/>
</dbReference>
<protein>
    <submittedName>
        <fullName evidence="10">Fatty acid synthase</fullName>
    </submittedName>
</protein>
<keyword evidence="5" id="KW-0560">Oxidoreductase</keyword>
<keyword evidence="3" id="KW-0276">Fatty acid metabolism</keyword>
<dbReference type="PANTHER" id="PTHR43775:SF7">
    <property type="entry name" value="FATTY ACID SYNTHASE"/>
    <property type="match status" value="1"/>
</dbReference>
<reference evidence="10" key="1">
    <citation type="submission" date="2020-08" db="EMBL/GenBank/DDBJ databases">
        <title>Multicomponent nature underlies the extraordinary mechanical properties of spider dragline silk.</title>
        <authorList>
            <person name="Kono N."/>
            <person name="Nakamura H."/>
            <person name="Mori M."/>
            <person name="Yoshida Y."/>
            <person name="Ohtoshi R."/>
            <person name="Malay A.D."/>
            <person name="Moran D.A.P."/>
            <person name="Tomita M."/>
            <person name="Numata K."/>
            <person name="Arakawa K."/>
        </authorList>
    </citation>
    <scope>NUCLEOTIDE SEQUENCE</scope>
</reference>
<keyword evidence="1" id="KW-0596">Phosphopantetheine</keyword>
<keyword evidence="6" id="KW-0443">Lipid metabolism</keyword>
<feature type="domain" description="Ketoreductase (KR)" evidence="9">
    <location>
        <begin position="4"/>
        <end position="77"/>
    </location>
</feature>
<dbReference type="Proteomes" id="UP000887013">
    <property type="component" value="Unassembled WGS sequence"/>
</dbReference>
<comment type="caution">
    <text evidence="10">The sequence shown here is derived from an EMBL/GenBank/DDBJ whole genome shotgun (WGS) entry which is preliminary data.</text>
</comment>
<keyword evidence="2" id="KW-0444">Lipid biosynthesis</keyword>
<evidence type="ECO:0000256" key="8">
    <source>
        <dbReference type="ARBA" id="ARBA00023268"/>
    </source>
</evidence>
<evidence type="ECO:0000256" key="4">
    <source>
        <dbReference type="ARBA" id="ARBA00022857"/>
    </source>
</evidence>
<keyword evidence="7" id="KW-0275">Fatty acid biosynthesis</keyword>
<dbReference type="PANTHER" id="PTHR43775">
    <property type="entry name" value="FATTY ACID SYNTHASE"/>
    <property type="match status" value="1"/>
</dbReference>
<dbReference type="Pfam" id="PF08659">
    <property type="entry name" value="KR"/>
    <property type="match status" value="1"/>
</dbReference>
<dbReference type="Gene3D" id="3.40.50.720">
    <property type="entry name" value="NAD(P)-binding Rossmann-like Domain"/>
    <property type="match status" value="1"/>
</dbReference>
<name>A0A8X6QYB0_NEPPI</name>
<dbReference type="InterPro" id="IPR036291">
    <property type="entry name" value="NAD(P)-bd_dom_sf"/>
</dbReference>
<proteinExistence type="predicted"/>
<dbReference type="InterPro" id="IPR050091">
    <property type="entry name" value="PKS_NRPS_Biosynth_Enz"/>
</dbReference>
<dbReference type="GO" id="GO:0006633">
    <property type="term" value="P:fatty acid biosynthetic process"/>
    <property type="evidence" value="ECO:0007669"/>
    <property type="project" value="UniProtKB-KW"/>
</dbReference>